<dbReference type="CDD" id="cd05913">
    <property type="entry name" value="PaaK"/>
    <property type="match status" value="1"/>
</dbReference>
<dbReference type="PANTHER" id="PTHR43439:SF1">
    <property type="entry name" value="PHENYLACETATE-COENZYME A LIGASE"/>
    <property type="match status" value="1"/>
</dbReference>
<feature type="domain" description="AMP-dependent ligase C-terminal" evidence="11">
    <location>
        <begin position="334"/>
        <end position="431"/>
    </location>
</feature>
<dbReference type="Pfam" id="PF14535">
    <property type="entry name" value="AMP-binding_C_2"/>
    <property type="match status" value="1"/>
</dbReference>
<comment type="similarity">
    <text evidence="5 9">Belongs to the phenylacetyl-CoA ligase family.</text>
</comment>
<keyword evidence="3 9" id="KW-0547">Nucleotide-binding</keyword>
<name>C0GJE0_DETAL</name>
<evidence type="ECO:0000256" key="2">
    <source>
        <dbReference type="ARBA" id="ARBA00022598"/>
    </source>
</evidence>
<dbReference type="UniPathway" id="UPA00930"/>
<dbReference type="GO" id="GO:0047475">
    <property type="term" value="F:phenylacetate-CoA ligase activity"/>
    <property type="evidence" value="ECO:0007669"/>
    <property type="project" value="UniProtKB-EC"/>
</dbReference>
<comment type="pathway">
    <text evidence="4 9">Aromatic compound metabolism; phenylacetate degradation.</text>
</comment>
<comment type="caution">
    <text evidence="12">The sequence shown here is derived from an EMBL/GenBank/DDBJ whole genome shotgun (WGS) entry which is preliminary data.</text>
</comment>
<feature type="domain" description="AMP-dependent synthetase/ligase" evidence="10">
    <location>
        <begin position="80"/>
        <end position="285"/>
    </location>
</feature>
<dbReference type="PANTHER" id="PTHR43439">
    <property type="entry name" value="PHENYLACETATE-COENZYME A LIGASE"/>
    <property type="match status" value="1"/>
</dbReference>
<dbReference type="EMBL" id="ACJM01000016">
    <property type="protein sequence ID" value="EEG76487.1"/>
    <property type="molecule type" value="Genomic_DNA"/>
</dbReference>
<comment type="function">
    <text evidence="9">Catalyzes the activation of phenylacetic acid (PA) to phenylacetyl-CoA (PA-CoA).</text>
</comment>
<dbReference type="Gene3D" id="3.40.50.12780">
    <property type="entry name" value="N-terminal domain of ligase-like"/>
    <property type="match status" value="1"/>
</dbReference>
<comment type="subunit">
    <text evidence="1">Monomer.</text>
</comment>
<dbReference type="GO" id="GO:0010124">
    <property type="term" value="P:phenylacetate catabolic process"/>
    <property type="evidence" value="ECO:0007669"/>
    <property type="project" value="UniProtKB-UniRule"/>
</dbReference>
<evidence type="ECO:0000313" key="12">
    <source>
        <dbReference type="EMBL" id="EEG76487.1"/>
    </source>
</evidence>
<sequence>MVWDAAKEMMDKEELRREQLPLLQQTIRNVYENVPFYRELFDREGVHPDDLQTLEDVQKFPFTTKDALRDNYPYGLFARPMKDIVRLHASSGTTGKPIVVGYTQNDIDMWSNLIARLATMAGVSQDDVAQICFSYGLFTGGFGLHYGLEKAGATVVPASVGNTEKQIMLIQDFDVNVLVCTPTYALYLSEVANDMGLDPRKLSLRVGMFGGEPWTENMRTQIEERLGIVATDNYGLSEIVGPGVAGECQSRAGLHINEDHFLVEVIDPETGEVLPDGEEGELVFTSLTKEAFPIIRYRTKDISVLNRDACSCGRTGARMRKVTGRTDDMLIIGGVNVFPSQIESVLMEIPEVAPHYLIVVDKKKAFLDDLEVHVELNREKFTGSFRDLEAVEKKISRKLANVLTVSPRVKLVEPKSLERSTGKAKRVIDKRKTV</sequence>
<evidence type="ECO:0000259" key="11">
    <source>
        <dbReference type="Pfam" id="PF14535"/>
    </source>
</evidence>
<evidence type="ECO:0000313" key="13">
    <source>
        <dbReference type="Proteomes" id="UP000006443"/>
    </source>
</evidence>
<evidence type="ECO:0000256" key="4">
    <source>
        <dbReference type="ARBA" id="ARBA00060591"/>
    </source>
</evidence>
<dbReference type="InterPro" id="IPR042099">
    <property type="entry name" value="ANL_N_sf"/>
</dbReference>
<accession>C0GJE0</accession>
<dbReference type="Proteomes" id="UP000006443">
    <property type="component" value="Unassembled WGS sequence"/>
</dbReference>
<protein>
    <recommendedName>
        <fullName evidence="7 9">Phenylacetate-coenzyme A ligase</fullName>
        <ecNumber evidence="6 9">6.2.1.30</ecNumber>
    </recommendedName>
    <alternativeName>
        <fullName evidence="8 9">Phenylacetyl-CoA ligase</fullName>
    </alternativeName>
</protein>
<evidence type="ECO:0000256" key="9">
    <source>
        <dbReference type="PIRNR" id="PIRNR006444"/>
    </source>
</evidence>
<reference evidence="12 13" key="1">
    <citation type="submission" date="2009-02" db="EMBL/GenBank/DDBJ databases">
        <title>Sequencing of the draft genome and assembly of Dethiobacter alkaliphilus AHT 1.</title>
        <authorList>
            <consortium name="US DOE Joint Genome Institute (JGI-PGF)"/>
            <person name="Lucas S."/>
            <person name="Copeland A."/>
            <person name="Lapidus A."/>
            <person name="Glavina del Rio T."/>
            <person name="Dalin E."/>
            <person name="Tice H."/>
            <person name="Bruce D."/>
            <person name="Goodwin L."/>
            <person name="Pitluck S."/>
            <person name="Larimer F."/>
            <person name="Land M.L."/>
            <person name="Hauser L."/>
            <person name="Muyzer G."/>
        </authorList>
    </citation>
    <scope>NUCLEOTIDE SEQUENCE [LARGE SCALE GENOMIC DNA]</scope>
    <source>
        <strain evidence="12 13">AHT 1</strain>
    </source>
</reference>
<dbReference type="PIRSF" id="PIRSF006444">
    <property type="entry name" value="PaaK"/>
    <property type="match status" value="1"/>
</dbReference>
<dbReference type="EC" id="6.2.1.30" evidence="6 9"/>
<evidence type="ECO:0000256" key="5">
    <source>
        <dbReference type="ARBA" id="ARBA00061566"/>
    </source>
</evidence>
<gene>
    <name evidence="12" type="ORF">DealDRAFT_2599</name>
</gene>
<keyword evidence="2 9" id="KW-0436">Ligase</keyword>
<dbReference type="Pfam" id="PF00501">
    <property type="entry name" value="AMP-binding"/>
    <property type="match status" value="1"/>
</dbReference>
<dbReference type="GO" id="GO:0000166">
    <property type="term" value="F:nucleotide binding"/>
    <property type="evidence" value="ECO:0007669"/>
    <property type="project" value="UniProtKB-KW"/>
</dbReference>
<dbReference type="Gene3D" id="3.30.300.30">
    <property type="match status" value="1"/>
</dbReference>
<dbReference type="SUPFAM" id="SSF56801">
    <property type="entry name" value="Acetyl-CoA synthetase-like"/>
    <property type="match status" value="1"/>
</dbReference>
<dbReference type="InterPro" id="IPR000873">
    <property type="entry name" value="AMP-dep_synth/lig_dom"/>
</dbReference>
<dbReference type="InterPro" id="IPR051414">
    <property type="entry name" value="Adenylate-forming_Reductase"/>
</dbReference>
<dbReference type="InterPro" id="IPR028154">
    <property type="entry name" value="AMP-dep_Lig_C"/>
</dbReference>
<evidence type="ECO:0000256" key="1">
    <source>
        <dbReference type="ARBA" id="ARBA00011245"/>
    </source>
</evidence>
<evidence type="ECO:0000256" key="3">
    <source>
        <dbReference type="ARBA" id="ARBA00022741"/>
    </source>
</evidence>
<dbReference type="AlphaFoldDB" id="C0GJE0"/>
<evidence type="ECO:0000256" key="8">
    <source>
        <dbReference type="ARBA" id="ARBA00075111"/>
    </source>
</evidence>
<dbReference type="RefSeq" id="WP_008518167.1">
    <property type="nucleotide sequence ID" value="NZ_ACJM01000016.1"/>
</dbReference>
<evidence type="ECO:0000256" key="6">
    <source>
        <dbReference type="ARBA" id="ARBA00066629"/>
    </source>
</evidence>
<evidence type="ECO:0000259" key="10">
    <source>
        <dbReference type="Pfam" id="PF00501"/>
    </source>
</evidence>
<proteinExistence type="inferred from homology"/>
<comment type="catalytic activity">
    <reaction evidence="9">
        <text>2-phenylacetate + ATP + CoA = phenylacetyl-CoA + AMP + diphosphate</text>
        <dbReference type="Rhea" id="RHEA:20956"/>
        <dbReference type="ChEBI" id="CHEBI:18401"/>
        <dbReference type="ChEBI" id="CHEBI:30616"/>
        <dbReference type="ChEBI" id="CHEBI:33019"/>
        <dbReference type="ChEBI" id="CHEBI:57287"/>
        <dbReference type="ChEBI" id="CHEBI:57390"/>
        <dbReference type="ChEBI" id="CHEBI:456215"/>
        <dbReference type="EC" id="6.2.1.30"/>
    </reaction>
</comment>
<dbReference type="FunFam" id="3.40.50.12780:FF:000016">
    <property type="entry name" value="Phenylacetate-coenzyme A ligase"/>
    <property type="match status" value="1"/>
</dbReference>
<organism evidence="12 13">
    <name type="scientific">Dethiobacter alkaliphilus AHT 1</name>
    <dbReference type="NCBI Taxonomy" id="555088"/>
    <lineage>
        <taxon>Bacteria</taxon>
        <taxon>Bacillati</taxon>
        <taxon>Bacillota</taxon>
        <taxon>Dethiobacteria</taxon>
        <taxon>Dethiobacterales</taxon>
        <taxon>Dethiobacteraceae</taxon>
        <taxon>Dethiobacter</taxon>
    </lineage>
</organism>
<keyword evidence="13" id="KW-1185">Reference proteome</keyword>
<dbReference type="STRING" id="555088.DealDRAFT_2599"/>
<evidence type="ECO:0000256" key="7">
    <source>
        <dbReference type="ARBA" id="ARBA00068695"/>
    </source>
</evidence>
<dbReference type="eggNOG" id="COG1541">
    <property type="taxonomic scope" value="Bacteria"/>
</dbReference>
<dbReference type="InterPro" id="IPR011880">
    <property type="entry name" value="PA_CoA_ligase"/>
</dbReference>
<dbReference type="InterPro" id="IPR045851">
    <property type="entry name" value="AMP-bd_C_sf"/>
</dbReference>
<dbReference type="OrthoDB" id="580775at2"/>